<sequence>MLSESGYSRGKAQCSPGILDEQEVLPGRGSEVPDASVRASGWIKGHRAVSSRTQRCSRLGRGPLVPNYRTRAVPGGATVEARNADC</sequence>
<protein>
    <submittedName>
        <fullName evidence="1">Uncharacterized protein</fullName>
    </submittedName>
</protein>
<accession>A0ACB7RY28</accession>
<organism evidence="1 2">
    <name type="scientific">Hyalomma asiaticum</name>
    <name type="common">Tick</name>
    <dbReference type="NCBI Taxonomy" id="266040"/>
    <lineage>
        <taxon>Eukaryota</taxon>
        <taxon>Metazoa</taxon>
        <taxon>Ecdysozoa</taxon>
        <taxon>Arthropoda</taxon>
        <taxon>Chelicerata</taxon>
        <taxon>Arachnida</taxon>
        <taxon>Acari</taxon>
        <taxon>Parasitiformes</taxon>
        <taxon>Ixodida</taxon>
        <taxon>Ixodoidea</taxon>
        <taxon>Ixodidae</taxon>
        <taxon>Hyalomminae</taxon>
        <taxon>Hyalomma</taxon>
    </lineage>
</organism>
<gene>
    <name evidence="1" type="ORF">HPB50_019810</name>
</gene>
<keyword evidence="2" id="KW-1185">Reference proteome</keyword>
<dbReference type="Proteomes" id="UP000821845">
    <property type="component" value="Chromosome 7"/>
</dbReference>
<evidence type="ECO:0000313" key="1">
    <source>
        <dbReference type="EMBL" id="KAH6926571.1"/>
    </source>
</evidence>
<dbReference type="EMBL" id="CM023487">
    <property type="protein sequence ID" value="KAH6926571.1"/>
    <property type="molecule type" value="Genomic_DNA"/>
</dbReference>
<name>A0ACB7RY28_HYAAI</name>
<evidence type="ECO:0000313" key="2">
    <source>
        <dbReference type="Proteomes" id="UP000821845"/>
    </source>
</evidence>
<reference evidence="1" key="1">
    <citation type="submission" date="2020-05" db="EMBL/GenBank/DDBJ databases">
        <title>Large-scale comparative analyses of tick genomes elucidate their genetic diversity and vector capacities.</title>
        <authorList>
            <person name="Jia N."/>
            <person name="Wang J."/>
            <person name="Shi W."/>
            <person name="Du L."/>
            <person name="Sun Y."/>
            <person name="Zhan W."/>
            <person name="Jiang J."/>
            <person name="Wang Q."/>
            <person name="Zhang B."/>
            <person name="Ji P."/>
            <person name="Sakyi L.B."/>
            <person name="Cui X."/>
            <person name="Yuan T."/>
            <person name="Jiang B."/>
            <person name="Yang W."/>
            <person name="Lam T.T.-Y."/>
            <person name="Chang Q."/>
            <person name="Ding S."/>
            <person name="Wang X."/>
            <person name="Zhu J."/>
            <person name="Ruan X."/>
            <person name="Zhao L."/>
            <person name="Wei J."/>
            <person name="Que T."/>
            <person name="Du C."/>
            <person name="Cheng J."/>
            <person name="Dai P."/>
            <person name="Han X."/>
            <person name="Huang E."/>
            <person name="Gao Y."/>
            <person name="Liu J."/>
            <person name="Shao H."/>
            <person name="Ye R."/>
            <person name="Li L."/>
            <person name="Wei W."/>
            <person name="Wang X."/>
            <person name="Wang C."/>
            <person name="Yang T."/>
            <person name="Huo Q."/>
            <person name="Li W."/>
            <person name="Guo W."/>
            <person name="Chen H."/>
            <person name="Zhou L."/>
            <person name="Ni X."/>
            <person name="Tian J."/>
            <person name="Zhou Y."/>
            <person name="Sheng Y."/>
            <person name="Liu T."/>
            <person name="Pan Y."/>
            <person name="Xia L."/>
            <person name="Li J."/>
            <person name="Zhao F."/>
            <person name="Cao W."/>
        </authorList>
    </citation>
    <scope>NUCLEOTIDE SEQUENCE</scope>
    <source>
        <strain evidence="1">Hyas-2018</strain>
    </source>
</reference>
<comment type="caution">
    <text evidence="1">The sequence shown here is derived from an EMBL/GenBank/DDBJ whole genome shotgun (WGS) entry which is preliminary data.</text>
</comment>
<proteinExistence type="predicted"/>